<feature type="transmembrane region" description="Helical" evidence="7">
    <location>
        <begin position="42"/>
        <end position="66"/>
    </location>
</feature>
<comment type="similarity">
    <text evidence="2">Belongs to the acyltransferase 3 family.</text>
</comment>
<dbReference type="InterPro" id="IPR002656">
    <property type="entry name" value="Acyl_transf_3_dom"/>
</dbReference>
<keyword evidence="4 7" id="KW-0812">Transmembrane</keyword>
<dbReference type="GO" id="GO:0005886">
    <property type="term" value="C:plasma membrane"/>
    <property type="evidence" value="ECO:0007669"/>
    <property type="project" value="UniProtKB-SubCell"/>
</dbReference>
<dbReference type="PANTHER" id="PTHR40074">
    <property type="entry name" value="O-ACETYLTRANSFERASE WECH"/>
    <property type="match status" value="1"/>
</dbReference>
<protein>
    <submittedName>
        <fullName evidence="9">Fucose 4-O-acetylase</fullName>
    </submittedName>
</protein>
<comment type="subcellular location">
    <subcellularLocation>
        <location evidence="1">Cell membrane</location>
        <topology evidence="1">Multi-pass membrane protein</topology>
    </subcellularLocation>
</comment>
<feature type="transmembrane region" description="Helical" evidence="7">
    <location>
        <begin position="279"/>
        <end position="303"/>
    </location>
</feature>
<feature type="transmembrane region" description="Helical" evidence="7">
    <location>
        <begin position="214"/>
        <end position="234"/>
    </location>
</feature>
<reference evidence="9 10" key="1">
    <citation type="submission" date="2018-05" db="EMBL/GenBank/DDBJ databases">
        <title>Vibrio limimaris sp. nov., isolated from marine sediment.</title>
        <authorList>
            <person name="Li C.-M."/>
        </authorList>
    </citation>
    <scope>NUCLEOTIDE SEQUENCE [LARGE SCALE GENOMIC DNA]</scope>
    <source>
        <strain evidence="9 10">E4404</strain>
    </source>
</reference>
<feature type="transmembrane region" description="Helical" evidence="7">
    <location>
        <begin position="246"/>
        <end position="267"/>
    </location>
</feature>
<sequence>MTTGHSQKIASMELGRIISMFVIILLHNQVLTQAPIIDGTPWLGYIINQMTRFAVPFFFILSGYLIQPKLAADPLKTLKNYSLPLLKLWIVWSLISLLMPFNWEVLMTQGYMAERSGYWGWLWQNPVNSFMEGGLVHLWFLPGLICAVAIIALFVRFNLTVWLPVVALSLYIYGLMGGSYGTLTEVWTPFFTRNGPFFSTLMVWLGFELRRKEICFSFGTAVGVALLGVLLHFAEATWLFGHDVVFNIHDFLAGTTLWGVGVFMMLLQKPHWGDHPVIYKLGAMILGIYVAHLPVAIVFHNLAGMFGLETYVRDIFLVAGTIIGTLVFMSGVAATPLRKVLLR</sequence>
<dbReference type="GO" id="GO:0009246">
    <property type="term" value="P:enterobacterial common antigen biosynthetic process"/>
    <property type="evidence" value="ECO:0007669"/>
    <property type="project" value="TreeGrafter"/>
</dbReference>
<name>A0A2U3BDZ7_9VIBR</name>
<evidence type="ECO:0000256" key="5">
    <source>
        <dbReference type="ARBA" id="ARBA00022989"/>
    </source>
</evidence>
<keyword evidence="10" id="KW-1185">Reference proteome</keyword>
<proteinExistence type="inferred from homology"/>
<gene>
    <name evidence="9" type="ORF">DI392_01450</name>
</gene>
<evidence type="ECO:0000256" key="2">
    <source>
        <dbReference type="ARBA" id="ARBA00007400"/>
    </source>
</evidence>
<dbReference type="AlphaFoldDB" id="A0A2U3BDZ7"/>
<evidence type="ECO:0000256" key="7">
    <source>
        <dbReference type="SAM" id="Phobius"/>
    </source>
</evidence>
<keyword evidence="3" id="KW-1003">Cell membrane</keyword>
<keyword evidence="6 7" id="KW-0472">Membrane</keyword>
<dbReference type="Pfam" id="PF01757">
    <property type="entry name" value="Acyl_transf_3"/>
    <property type="match status" value="1"/>
</dbReference>
<comment type="caution">
    <text evidence="9">The sequence shown here is derived from an EMBL/GenBank/DDBJ whole genome shotgun (WGS) entry which is preliminary data.</text>
</comment>
<evidence type="ECO:0000256" key="3">
    <source>
        <dbReference type="ARBA" id="ARBA00022475"/>
    </source>
</evidence>
<dbReference type="RefSeq" id="WP_109318125.1">
    <property type="nucleotide sequence ID" value="NZ_QFWT01000001.1"/>
</dbReference>
<dbReference type="Proteomes" id="UP000245362">
    <property type="component" value="Unassembled WGS sequence"/>
</dbReference>
<dbReference type="OrthoDB" id="1072135at2"/>
<evidence type="ECO:0000313" key="9">
    <source>
        <dbReference type="EMBL" id="PWI34972.1"/>
    </source>
</evidence>
<evidence type="ECO:0000256" key="1">
    <source>
        <dbReference type="ARBA" id="ARBA00004651"/>
    </source>
</evidence>
<evidence type="ECO:0000313" key="10">
    <source>
        <dbReference type="Proteomes" id="UP000245362"/>
    </source>
</evidence>
<keyword evidence="5 7" id="KW-1133">Transmembrane helix</keyword>
<dbReference type="EMBL" id="QFWT01000001">
    <property type="protein sequence ID" value="PWI34972.1"/>
    <property type="molecule type" value="Genomic_DNA"/>
</dbReference>
<evidence type="ECO:0000256" key="6">
    <source>
        <dbReference type="ARBA" id="ARBA00023136"/>
    </source>
</evidence>
<evidence type="ECO:0000256" key="4">
    <source>
        <dbReference type="ARBA" id="ARBA00022692"/>
    </source>
</evidence>
<feature type="transmembrane region" description="Helical" evidence="7">
    <location>
        <begin position="161"/>
        <end position="180"/>
    </location>
</feature>
<accession>A0A2U3BDZ7</accession>
<feature type="transmembrane region" description="Helical" evidence="7">
    <location>
        <begin position="86"/>
        <end position="103"/>
    </location>
</feature>
<evidence type="ECO:0000259" key="8">
    <source>
        <dbReference type="Pfam" id="PF01757"/>
    </source>
</evidence>
<organism evidence="9 10">
    <name type="scientific">Vibrio albus</name>
    <dbReference type="NCBI Taxonomy" id="2200953"/>
    <lineage>
        <taxon>Bacteria</taxon>
        <taxon>Pseudomonadati</taxon>
        <taxon>Pseudomonadota</taxon>
        <taxon>Gammaproteobacteria</taxon>
        <taxon>Vibrionales</taxon>
        <taxon>Vibrionaceae</taxon>
        <taxon>Vibrio</taxon>
    </lineage>
</organism>
<dbReference type="GO" id="GO:0016413">
    <property type="term" value="F:O-acetyltransferase activity"/>
    <property type="evidence" value="ECO:0007669"/>
    <property type="project" value="TreeGrafter"/>
</dbReference>
<feature type="transmembrane region" description="Helical" evidence="7">
    <location>
        <begin position="315"/>
        <end position="337"/>
    </location>
</feature>
<dbReference type="PANTHER" id="PTHR40074:SF2">
    <property type="entry name" value="O-ACETYLTRANSFERASE WECH"/>
    <property type="match status" value="1"/>
</dbReference>
<feature type="transmembrane region" description="Helical" evidence="7">
    <location>
        <begin position="136"/>
        <end position="154"/>
    </location>
</feature>
<feature type="domain" description="Acyltransferase 3" evidence="8">
    <location>
        <begin position="10"/>
        <end position="328"/>
    </location>
</feature>
<feature type="transmembrane region" description="Helical" evidence="7">
    <location>
        <begin position="12"/>
        <end position="30"/>
    </location>
</feature>